<feature type="signal peptide" evidence="1">
    <location>
        <begin position="1"/>
        <end position="23"/>
    </location>
</feature>
<protein>
    <submittedName>
        <fullName evidence="2">Replicase polyprotein 1a</fullName>
    </submittedName>
</protein>
<organism evidence="2">
    <name type="scientific">Lygus hesperus</name>
    <name type="common">Western plant bug</name>
    <dbReference type="NCBI Taxonomy" id="30085"/>
    <lineage>
        <taxon>Eukaryota</taxon>
        <taxon>Metazoa</taxon>
        <taxon>Ecdysozoa</taxon>
        <taxon>Arthropoda</taxon>
        <taxon>Hexapoda</taxon>
        <taxon>Insecta</taxon>
        <taxon>Pterygota</taxon>
        <taxon>Neoptera</taxon>
        <taxon>Paraneoptera</taxon>
        <taxon>Hemiptera</taxon>
        <taxon>Heteroptera</taxon>
        <taxon>Panheteroptera</taxon>
        <taxon>Cimicomorpha</taxon>
        <taxon>Miridae</taxon>
        <taxon>Mirini</taxon>
        <taxon>Lygus</taxon>
    </lineage>
</organism>
<evidence type="ECO:0000313" key="2">
    <source>
        <dbReference type="EMBL" id="JAG36158.1"/>
    </source>
</evidence>
<dbReference type="EMBL" id="GBRD01001963">
    <property type="protein sequence ID" value="JAG63858.1"/>
    <property type="molecule type" value="Transcribed_RNA"/>
</dbReference>
<sequence>MRIALFLTVFCLSVFLFADESSADTADDVANKAKEIFEDAKQVRDTEKQEKSILEKLKGYWLSLKAFVKKKMGDENNAKVKKAMEKAKEMLKQAEQELKTDK</sequence>
<dbReference type="EMBL" id="GBHO01007446">
    <property type="protein sequence ID" value="JAG36158.1"/>
    <property type="molecule type" value="Transcribed_RNA"/>
</dbReference>
<keyword evidence="1" id="KW-0732">Signal</keyword>
<accession>A0A0A9YYJ8</accession>
<feature type="chain" id="PRO_5015034053" evidence="1">
    <location>
        <begin position="24"/>
        <end position="102"/>
    </location>
</feature>
<reference evidence="2" key="2">
    <citation type="submission" date="2014-07" db="EMBL/GenBank/DDBJ databases">
        <authorList>
            <person name="Hull J."/>
        </authorList>
    </citation>
    <scope>NUCLEOTIDE SEQUENCE</scope>
</reference>
<reference evidence="2" key="1">
    <citation type="journal article" date="2014" name="PLoS ONE">
        <title>Transcriptome-Based Identification of ABC Transporters in the Western Tarnished Plant Bug Lygus hesperus.</title>
        <authorList>
            <person name="Hull J.J."/>
            <person name="Chaney K."/>
            <person name="Geib S.M."/>
            <person name="Fabrick J.A."/>
            <person name="Brent C.S."/>
            <person name="Walsh D."/>
            <person name="Lavine L.C."/>
        </authorList>
    </citation>
    <scope>NUCLEOTIDE SEQUENCE</scope>
</reference>
<evidence type="ECO:0000256" key="1">
    <source>
        <dbReference type="SAM" id="SignalP"/>
    </source>
</evidence>
<gene>
    <name evidence="2" type="primary">1a_5</name>
    <name evidence="2" type="ORF">CM83_12199</name>
</gene>
<name>A0A0A9YYJ8_LYGHE</name>
<reference evidence="3" key="3">
    <citation type="submission" date="2014-09" db="EMBL/GenBank/DDBJ databases">
        <authorList>
            <person name="Magalhaes I.L.F."/>
            <person name="Oliveira U."/>
            <person name="Santos F.R."/>
            <person name="Vidigal T.H.D.A."/>
            <person name="Brescovit A.D."/>
            <person name="Santos A.J."/>
        </authorList>
    </citation>
    <scope>NUCLEOTIDE SEQUENCE</scope>
</reference>
<proteinExistence type="predicted"/>
<evidence type="ECO:0000313" key="3">
    <source>
        <dbReference type="EMBL" id="JAG63858.1"/>
    </source>
</evidence>
<dbReference type="AlphaFoldDB" id="A0A0A9YYJ8"/>